<comment type="cofactor">
    <cofactor evidence="1">
        <name>Mn(2+)</name>
        <dbReference type="ChEBI" id="CHEBI:29035"/>
    </cofactor>
</comment>
<evidence type="ECO:0000256" key="11">
    <source>
        <dbReference type="ARBA" id="ARBA00023209"/>
    </source>
</evidence>
<reference evidence="15" key="1">
    <citation type="submission" date="2025-08" db="UniProtKB">
        <authorList>
            <consortium name="RefSeq"/>
        </authorList>
    </citation>
    <scope>IDENTIFICATION</scope>
    <source>
        <strain evidence="15">OHB3-1</strain>
    </source>
</reference>
<dbReference type="Proteomes" id="UP000504603">
    <property type="component" value="Unplaced"/>
</dbReference>
<evidence type="ECO:0000256" key="8">
    <source>
        <dbReference type="ARBA" id="ARBA00022989"/>
    </source>
</evidence>
<evidence type="ECO:0000256" key="9">
    <source>
        <dbReference type="ARBA" id="ARBA00023098"/>
    </source>
</evidence>
<dbReference type="Gene3D" id="1.20.120.1760">
    <property type="match status" value="1"/>
</dbReference>
<dbReference type="Pfam" id="PF01066">
    <property type="entry name" value="CDP-OH_P_transf"/>
    <property type="match status" value="1"/>
</dbReference>
<dbReference type="GO" id="GO:0016020">
    <property type="term" value="C:membrane"/>
    <property type="evidence" value="ECO:0007669"/>
    <property type="project" value="UniProtKB-SubCell"/>
</dbReference>
<dbReference type="InterPro" id="IPR048254">
    <property type="entry name" value="CDP_ALCOHOL_P_TRANSF_CS"/>
</dbReference>
<dbReference type="RefSeq" id="XP_022142090.1">
    <property type="nucleotide sequence ID" value="XM_022286398.1"/>
</dbReference>
<keyword evidence="14" id="KW-1185">Reference proteome</keyword>
<dbReference type="FunFam" id="1.20.120.1760:FF:000020">
    <property type="entry name" value="cardiolipin synthase (CMP-forming), mitochondrial"/>
    <property type="match status" value="1"/>
</dbReference>
<keyword evidence="6" id="KW-0812">Transmembrane</keyword>
<proteinExistence type="inferred from homology"/>
<dbReference type="InterPro" id="IPR000462">
    <property type="entry name" value="CDP-OH_P_trans"/>
</dbReference>
<dbReference type="OrthoDB" id="10020554at2759"/>
<dbReference type="GO" id="GO:0032049">
    <property type="term" value="P:cardiolipin biosynthetic process"/>
    <property type="evidence" value="ECO:0007669"/>
    <property type="project" value="TreeGrafter"/>
</dbReference>
<comment type="similarity">
    <text evidence="3 13">Belongs to the CDP-alcohol phosphatidyltransferase class-I family.</text>
</comment>
<keyword evidence="9" id="KW-0443">Lipid metabolism</keyword>
<keyword evidence="4" id="KW-0444">Lipid biosynthesis</keyword>
<name>A0A6J1CJY2_MOMCH</name>
<keyword evidence="7" id="KW-0809">Transit peptide</keyword>
<evidence type="ECO:0000256" key="3">
    <source>
        <dbReference type="ARBA" id="ARBA00010441"/>
    </source>
</evidence>
<protein>
    <submittedName>
        <fullName evidence="15">Cardiolipin synthase (CMP-forming), mitochondrial</fullName>
    </submittedName>
</protein>
<sequence>MAVFRSLKALIKNNASRSKTFLTTTTCTISAPCSPLPHFSSPPLYPFGCHSTRLLSPLSKLIIPFHGPLFLSCPPWKLSQSATPLYVQGNRIILRKVEALNSGLNLLRKTKLPLRIRFGSVSPAPNLLDRLNSDTRTDNSVHGFVNLPNLISVSRLISGPFLAWMISNGLYSSAMVGLAISGATDWLDGYTARKMGINSVVGSYLDPLADKVLIGCVALAMVQNDLLHPGLVALVVGRDVLLVSGAVYHRANSLGWKWRSWHDFFNLDGTSPQKVEPLFISKVNTVFQLVLVAAALLQPEFGTQETELYVTLLSWLVASTTVASTGAYAAQFLKKSYGLIARKV</sequence>
<evidence type="ECO:0000256" key="6">
    <source>
        <dbReference type="ARBA" id="ARBA00022692"/>
    </source>
</evidence>
<comment type="subcellular location">
    <subcellularLocation>
        <location evidence="2">Membrane</location>
        <topology evidence="2">Multi-pass membrane protein</topology>
    </subcellularLocation>
</comment>
<keyword evidence="5 13" id="KW-0808">Transferase</keyword>
<keyword evidence="11" id="KW-0594">Phospholipid biosynthesis</keyword>
<dbReference type="InterPro" id="IPR050324">
    <property type="entry name" value="CDP-alcohol_PTase-I"/>
</dbReference>
<evidence type="ECO:0000256" key="12">
    <source>
        <dbReference type="ARBA" id="ARBA00023264"/>
    </source>
</evidence>
<evidence type="ECO:0000313" key="15">
    <source>
        <dbReference type="RefSeq" id="XP_022142090.1"/>
    </source>
</evidence>
<evidence type="ECO:0000256" key="13">
    <source>
        <dbReference type="RuleBase" id="RU003750"/>
    </source>
</evidence>
<accession>A0A6J1CJY2</accession>
<keyword evidence="8" id="KW-1133">Transmembrane helix</keyword>
<evidence type="ECO:0000256" key="5">
    <source>
        <dbReference type="ARBA" id="ARBA00022679"/>
    </source>
</evidence>
<evidence type="ECO:0000256" key="2">
    <source>
        <dbReference type="ARBA" id="ARBA00004141"/>
    </source>
</evidence>
<dbReference type="PANTHER" id="PTHR14269:SF60">
    <property type="entry name" value="CARDIOLIPIN SYNTHASE (CMP-FORMING)"/>
    <property type="match status" value="1"/>
</dbReference>
<evidence type="ECO:0000256" key="4">
    <source>
        <dbReference type="ARBA" id="ARBA00022516"/>
    </source>
</evidence>
<evidence type="ECO:0000256" key="1">
    <source>
        <dbReference type="ARBA" id="ARBA00001936"/>
    </source>
</evidence>
<evidence type="ECO:0000256" key="7">
    <source>
        <dbReference type="ARBA" id="ARBA00022946"/>
    </source>
</evidence>
<organism evidence="14 15">
    <name type="scientific">Momordica charantia</name>
    <name type="common">Bitter gourd</name>
    <name type="synonym">Balsam pear</name>
    <dbReference type="NCBI Taxonomy" id="3673"/>
    <lineage>
        <taxon>Eukaryota</taxon>
        <taxon>Viridiplantae</taxon>
        <taxon>Streptophyta</taxon>
        <taxon>Embryophyta</taxon>
        <taxon>Tracheophyta</taxon>
        <taxon>Spermatophyta</taxon>
        <taxon>Magnoliopsida</taxon>
        <taxon>eudicotyledons</taxon>
        <taxon>Gunneridae</taxon>
        <taxon>Pentapetalae</taxon>
        <taxon>rosids</taxon>
        <taxon>fabids</taxon>
        <taxon>Cucurbitales</taxon>
        <taxon>Cucurbitaceae</taxon>
        <taxon>Momordiceae</taxon>
        <taxon>Momordica</taxon>
    </lineage>
</organism>
<dbReference type="AlphaFoldDB" id="A0A6J1CJY2"/>
<dbReference type="PANTHER" id="PTHR14269">
    <property type="entry name" value="CDP-DIACYLGLYCEROL--GLYCEROL-3-PHOSPHATE 3-PHOSPHATIDYLTRANSFERASE-RELATED"/>
    <property type="match status" value="1"/>
</dbReference>
<dbReference type="PROSITE" id="PS00379">
    <property type="entry name" value="CDP_ALCOHOL_P_TRANSF"/>
    <property type="match status" value="1"/>
</dbReference>
<gene>
    <name evidence="15" type="primary">LOC111012304</name>
</gene>
<dbReference type="InterPro" id="IPR043130">
    <property type="entry name" value="CDP-OH_PTrfase_TM_dom"/>
</dbReference>
<dbReference type="GO" id="GO:0043337">
    <property type="term" value="F:cardiolipin synthase (CMP-forming)"/>
    <property type="evidence" value="ECO:0007669"/>
    <property type="project" value="TreeGrafter"/>
</dbReference>
<keyword evidence="10" id="KW-0472">Membrane</keyword>
<dbReference type="KEGG" id="mcha:111012304"/>
<keyword evidence="12" id="KW-1208">Phospholipid metabolism</keyword>
<evidence type="ECO:0000256" key="10">
    <source>
        <dbReference type="ARBA" id="ARBA00023136"/>
    </source>
</evidence>
<evidence type="ECO:0000313" key="14">
    <source>
        <dbReference type="Proteomes" id="UP000504603"/>
    </source>
</evidence>
<dbReference type="GO" id="GO:0005739">
    <property type="term" value="C:mitochondrion"/>
    <property type="evidence" value="ECO:0007669"/>
    <property type="project" value="TreeGrafter"/>
</dbReference>
<dbReference type="GeneID" id="111012304"/>